<dbReference type="Pfam" id="PF07702">
    <property type="entry name" value="UTRA"/>
    <property type="match status" value="1"/>
</dbReference>
<dbReference type="CDD" id="cd07377">
    <property type="entry name" value="WHTH_GntR"/>
    <property type="match status" value="1"/>
</dbReference>
<dbReference type="PRINTS" id="PR00035">
    <property type="entry name" value="HTHGNTR"/>
</dbReference>
<dbReference type="Gene3D" id="1.10.10.10">
    <property type="entry name" value="Winged helix-like DNA-binding domain superfamily/Winged helix DNA-binding domain"/>
    <property type="match status" value="1"/>
</dbReference>
<dbReference type="PROSITE" id="PS50949">
    <property type="entry name" value="HTH_GNTR"/>
    <property type="match status" value="1"/>
</dbReference>
<evidence type="ECO:0000256" key="2">
    <source>
        <dbReference type="ARBA" id="ARBA00023125"/>
    </source>
</evidence>
<gene>
    <name evidence="5" type="ORF">J2S15_003082</name>
</gene>
<dbReference type="InterPro" id="IPR000524">
    <property type="entry name" value="Tscrpt_reg_HTH_GntR"/>
</dbReference>
<keyword evidence="1" id="KW-0805">Transcription regulation</keyword>
<evidence type="ECO:0000313" key="5">
    <source>
        <dbReference type="EMBL" id="MDQ0362328.1"/>
    </source>
</evidence>
<dbReference type="SMART" id="SM00866">
    <property type="entry name" value="UTRA"/>
    <property type="match status" value="1"/>
</dbReference>
<evidence type="ECO:0000256" key="1">
    <source>
        <dbReference type="ARBA" id="ARBA00023015"/>
    </source>
</evidence>
<comment type="caution">
    <text evidence="5">The sequence shown here is derived from an EMBL/GenBank/DDBJ whole genome shotgun (WGS) entry which is preliminary data.</text>
</comment>
<dbReference type="EMBL" id="JAUSUR010000006">
    <property type="protein sequence ID" value="MDQ0362328.1"/>
    <property type="molecule type" value="Genomic_DNA"/>
</dbReference>
<evidence type="ECO:0000256" key="3">
    <source>
        <dbReference type="ARBA" id="ARBA00023163"/>
    </source>
</evidence>
<dbReference type="PANTHER" id="PTHR44846:SF1">
    <property type="entry name" value="MANNOSYL-D-GLYCERATE TRANSPORT_METABOLISM SYSTEM REPRESSOR MNGR-RELATED"/>
    <property type="match status" value="1"/>
</dbReference>
<keyword evidence="3" id="KW-0804">Transcription</keyword>
<keyword evidence="6" id="KW-1185">Reference proteome</keyword>
<dbReference type="InterPro" id="IPR011663">
    <property type="entry name" value="UTRA"/>
</dbReference>
<evidence type="ECO:0000313" key="6">
    <source>
        <dbReference type="Proteomes" id="UP001230220"/>
    </source>
</evidence>
<accession>A0ABU0E5Z6</accession>
<dbReference type="SUPFAM" id="SSF46785">
    <property type="entry name" value="Winged helix' DNA-binding domain"/>
    <property type="match status" value="1"/>
</dbReference>
<dbReference type="PANTHER" id="PTHR44846">
    <property type="entry name" value="MANNOSYL-D-GLYCERATE TRANSPORT/METABOLISM SYSTEM REPRESSOR MNGR-RELATED"/>
    <property type="match status" value="1"/>
</dbReference>
<dbReference type="SUPFAM" id="SSF64288">
    <property type="entry name" value="Chorismate lyase-like"/>
    <property type="match status" value="1"/>
</dbReference>
<evidence type="ECO:0000259" key="4">
    <source>
        <dbReference type="PROSITE" id="PS50949"/>
    </source>
</evidence>
<reference evidence="5 6" key="1">
    <citation type="submission" date="2023-07" db="EMBL/GenBank/DDBJ databases">
        <title>Genomic Encyclopedia of Type Strains, Phase IV (KMG-IV): sequencing the most valuable type-strain genomes for metagenomic binning, comparative biology and taxonomic classification.</title>
        <authorList>
            <person name="Goeker M."/>
        </authorList>
    </citation>
    <scope>NUCLEOTIDE SEQUENCE [LARGE SCALE GENOMIC DNA]</scope>
    <source>
        <strain evidence="5 6">DSM 16784</strain>
    </source>
</reference>
<keyword evidence="2" id="KW-0238">DNA-binding</keyword>
<dbReference type="InterPro" id="IPR050679">
    <property type="entry name" value="Bact_HTH_transcr_reg"/>
</dbReference>
<dbReference type="InterPro" id="IPR028978">
    <property type="entry name" value="Chorismate_lyase_/UTRA_dom_sf"/>
</dbReference>
<organism evidence="5 6">
    <name type="scientific">Breznakia pachnodae</name>
    <dbReference type="NCBI Taxonomy" id="265178"/>
    <lineage>
        <taxon>Bacteria</taxon>
        <taxon>Bacillati</taxon>
        <taxon>Bacillota</taxon>
        <taxon>Erysipelotrichia</taxon>
        <taxon>Erysipelotrichales</taxon>
        <taxon>Erysipelotrichaceae</taxon>
        <taxon>Breznakia</taxon>
    </lineage>
</organism>
<proteinExistence type="predicted"/>
<sequence>MRLLTLDIIVCNEIKYMIENTPILEGEKLPSERELAEKLDVQRATVRTGLKILLQEGWICSRERSGYYVAPRRIEKNVYRISSTSQVVSDMGKQQHIKLLNIEKKEIGKDLFSKIKLPIGTKCFFIDRLRYVDDEVVSLEQSLVPCAVAPTLMEKDLENRSFYSILEEDYLIDLDYSEQEIIVEESDEFLSKHLHVPVGEKLVKQQGLVLSKDEKPIEYSETYMIMNRFVYVNDDLTGRKK</sequence>
<dbReference type="Pfam" id="PF00392">
    <property type="entry name" value="GntR"/>
    <property type="match status" value="1"/>
</dbReference>
<feature type="domain" description="HTH gntR-type" evidence="4">
    <location>
        <begin position="4"/>
        <end position="72"/>
    </location>
</feature>
<protein>
    <submittedName>
        <fullName evidence="5">GntR family transcriptional regulator</fullName>
    </submittedName>
</protein>
<dbReference type="Proteomes" id="UP001230220">
    <property type="component" value="Unassembled WGS sequence"/>
</dbReference>
<dbReference type="InterPro" id="IPR036388">
    <property type="entry name" value="WH-like_DNA-bd_sf"/>
</dbReference>
<name>A0ABU0E5Z6_9FIRM</name>
<dbReference type="RefSeq" id="WP_307409847.1">
    <property type="nucleotide sequence ID" value="NZ_JAUSUR010000006.1"/>
</dbReference>
<dbReference type="Gene3D" id="3.40.1410.10">
    <property type="entry name" value="Chorismate lyase-like"/>
    <property type="match status" value="1"/>
</dbReference>
<dbReference type="InterPro" id="IPR036390">
    <property type="entry name" value="WH_DNA-bd_sf"/>
</dbReference>
<dbReference type="SMART" id="SM00345">
    <property type="entry name" value="HTH_GNTR"/>
    <property type="match status" value="1"/>
</dbReference>